<evidence type="ECO:0000256" key="2">
    <source>
        <dbReference type="ARBA" id="ARBA00022908"/>
    </source>
</evidence>
<feature type="domain" description="Tyr recombinase" evidence="6">
    <location>
        <begin position="214"/>
        <end position="407"/>
    </location>
</feature>
<dbReference type="Gene3D" id="1.10.150.130">
    <property type="match status" value="1"/>
</dbReference>
<keyword evidence="2" id="KW-0229">DNA integration</keyword>
<dbReference type="InterPro" id="IPR025269">
    <property type="entry name" value="SAM-like_dom"/>
</dbReference>
<dbReference type="InterPro" id="IPR044068">
    <property type="entry name" value="CB"/>
</dbReference>
<organism evidence="8 9">
    <name type="scientific">Flavihumibacter fluminis</name>
    <dbReference type="NCBI Taxonomy" id="2909236"/>
    <lineage>
        <taxon>Bacteria</taxon>
        <taxon>Pseudomonadati</taxon>
        <taxon>Bacteroidota</taxon>
        <taxon>Chitinophagia</taxon>
        <taxon>Chitinophagales</taxon>
        <taxon>Chitinophagaceae</taxon>
        <taxon>Flavihumibacter</taxon>
    </lineage>
</organism>
<keyword evidence="4" id="KW-0233">DNA recombination</keyword>
<dbReference type="RefSeq" id="WP_234866352.1">
    <property type="nucleotide sequence ID" value="NZ_JAKEVY010000003.1"/>
</dbReference>
<dbReference type="PANTHER" id="PTHR30349:SF64">
    <property type="entry name" value="PROPHAGE INTEGRASE INTD-RELATED"/>
    <property type="match status" value="1"/>
</dbReference>
<dbReference type="PROSITE" id="PS51898">
    <property type="entry name" value="TYR_RECOMBINASE"/>
    <property type="match status" value="1"/>
</dbReference>
<dbReference type="InterPro" id="IPR035386">
    <property type="entry name" value="Arm-DNA-bind_5"/>
</dbReference>
<evidence type="ECO:0000259" key="7">
    <source>
        <dbReference type="PROSITE" id="PS51900"/>
    </source>
</evidence>
<dbReference type="InterPro" id="IPR002104">
    <property type="entry name" value="Integrase_catalytic"/>
</dbReference>
<dbReference type="InterPro" id="IPR011010">
    <property type="entry name" value="DNA_brk_join_enz"/>
</dbReference>
<dbReference type="Pfam" id="PF13102">
    <property type="entry name" value="Phage_int_SAM_5"/>
    <property type="match status" value="1"/>
</dbReference>
<dbReference type="InterPro" id="IPR010998">
    <property type="entry name" value="Integrase_recombinase_N"/>
</dbReference>
<evidence type="ECO:0000259" key="6">
    <source>
        <dbReference type="PROSITE" id="PS51898"/>
    </source>
</evidence>
<comment type="caution">
    <text evidence="8">The sequence shown here is derived from an EMBL/GenBank/DDBJ whole genome shotgun (WGS) entry which is preliminary data.</text>
</comment>
<dbReference type="PANTHER" id="PTHR30349">
    <property type="entry name" value="PHAGE INTEGRASE-RELATED"/>
    <property type="match status" value="1"/>
</dbReference>
<feature type="domain" description="Core-binding (CB)" evidence="7">
    <location>
        <begin position="101"/>
        <end position="190"/>
    </location>
</feature>
<keyword evidence="9" id="KW-1185">Reference proteome</keyword>
<evidence type="ECO:0000313" key="9">
    <source>
        <dbReference type="Proteomes" id="UP001200145"/>
    </source>
</evidence>
<sequence>MATIKLVLRQKPRQDGALPICLRITKDRKTSFIYLGHYLQPDQWDDATHQVKKSHPNAKRLNNFLLKKLAEASDEALDLETKTKHVSAKAVRSKLKPQVGATFFPQADNFLAQLKAHGKYNQYTSDKPRIEHFRDFLNGSDIAFSDISAGLLERFKAYLRTLKTYRDKPMGERSVVNHLVTIRSVYAHARKNGVVTKDQSPFGENGIKIKFPDSIKIGLTVDEVKQLEEAELSDPAHIHARNLWLFSFYFAGMRVSDILRLRWSDIQNDRLHYAMGKNNKGGSLKIPDKALKILEQYTHLKENKDDMVFPELKGCDFTDKFKTQRTIAFKTSALDKCLRNHVAPAAKIDKKLTMHIARHSFGNISGDRIPIQMLQKLYRHSSITTTIGYQGNFIHKDADDALDTVLAFEP</sequence>
<keyword evidence="3 5" id="KW-0238">DNA-binding</keyword>
<accession>A0ABS9BJL3</accession>
<dbReference type="Gene3D" id="1.10.443.10">
    <property type="entry name" value="Intergrase catalytic core"/>
    <property type="match status" value="1"/>
</dbReference>
<dbReference type="InterPro" id="IPR050090">
    <property type="entry name" value="Tyrosine_recombinase_XerCD"/>
</dbReference>
<evidence type="ECO:0000256" key="3">
    <source>
        <dbReference type="ARBA" id="ARBA00023125"/>
    </source>
</evidence>
<gene>
    <name evidence="8" type="ORF">L0U88_12250</name>
</gene>
<dbReference type="SUPFAM" id="SSF56349">
    <property type="entry name" value="DNA breaking-rejoining enzymes"/>
    <property type="match status" value="1"/>
</dbReference>
<name>A0ABS9BJL3_9BACT</name>
<dbReference type="PROSITE" id="PS51900">
    <property type="entry name" value="CB"/>
    <property type="match status" value="1"/>
</dbReference>
<evidence type="ECO:0000256" key="4">
    <source>
        <dbReference type="ARBA" id="ARBA00023172"/>
    </source>
</evidence>
<comment type="similarity">
    <text evidence="1">Belongs to the 'phage' integrase family.</text>
</comment>
<proteinExistence type="inferred from homology"/>
<reference evidence="8 9" key="1">
    <citation type="submission" date="2022-01" db="EMBL/GenBank/DDBJ databases">
        <title>Flavihumibacter sp. nov., isolated from sediment of a river.</title>
        <authorList>
            <person name="Liu H."/>
        </authorList>
    </citation>
    <scope>NUCLEOTIDE SEQUENCE [LARGE SCALE GENOMIC DNA]</scope>
    <source>
        <strain evidence="8 9">RY-1</strain>
    </source>
</reference>
<evidence type="ECO:0000256" key="1">
    <source>
        <dbReference type="ARBA" id="ARBA00008857"/>
    </source>
</evidence>
<dbReference type="EMBL" id="JAKEVY010000003">
    <property type="protein sequence ID" value="MCF1715399.1"/>
    <property type="molecule type" value="Genomic_DNA"/>
</dbReference>
<dbReference type="Pfam" id="PF17293">
    <property type="entry name" value="Arm-DNA-bind_5"/>
    <property type="match status" value="1"/>
</dbReference>
<evidence type="ECO:0000256" key="5">
    <source>
        <dbReference type="PROSITE-ProRule" id="PRU01248"/>
    </source>
</evidence>
<dbReference type="Pfam" id="PF00589">
    <property type="entry name" value="Phage_integrase"/>
    <property type="match status" value="1"/>
</dbReference>
<evidence type="ECO:0000313" key="8">
    <source>
        <dbReference type="EMBL" id="MCF1715399.1"/>
    </source>
</evidence>
<dbReference type="Proteomes" id="UP001200145">
    <property type="component" value="Unassembled WGS sequence"/>
</dbReference>
<dbReference type="InterPro" id="IPR013762">
    <property type="entry name" value="Integrase-like_cat_sf"/>
</dbReference>
<protein>
    <submittedName>
        <fullName evidence="8">Site-specific integrase</fullName>
    </submittedName>
</protein>